<keyword evidence="5 6" id="KW-0819">tRNA processing</keyword>
<feature type="domain" description="Methyltransferase small" evidence="7">
    <location>
        <begin position="46"/>
        <end position="183"/>
    </location>
</feature>
<gene>
    <name evidence="8" type="ORF">EGX47_14325</name>
</gene>
<dbReference type="InterPro" id="IPR029063">
    <property type="entry name" value="SAM-dependent_MTases_sf"/>
</dbReference>
<sequence>MVTNVGEQLKKQPVLRGGGFTFKQFFVAHDRCAMKVGTDGVLLGAWVPVLHARRVLDIGCGSGLIALMIAQRSLPQVQIDGVELEPAAAQQASSNVELSPWAERIHIHQQDIHQFAENHPHQYDLIVSNPPYFAPAIACRDEARDTARYTGSLTHDALLNCAEKLITEDGMFCVVLPHELGIEFARLAGQQGWFVRCQVDIRDRPGKPLHRMLLTLSRQAGETVYQHLALRQSEGVYSPEFCQLISDFYLNY</sequence>
<dbReference type="InterPro" id="IPR002052">
    <property type="entry name" value="DNA_methylase_N6_adenine_CS"/>
</dbReference>
<dbReference type="EMBL" id="CP033713">
    <property type="protein sequence ID" value="AYW92356.1"/>
    <property type="molecule type" value="Genomic_DNA"/>
</dbReference>
<dbReference type="Gene3D" id="3.40.50.150">
    <property type="entry name" value="Vaccinia Virus protein VP39"/>
    <property type="match status" value="1"/>
</dbReference>
<comment type="similarity">
    <text evidence="6">Belongs to the methyltransferase superfamily. tRNA (adenine-N(6)-)-methyltransferase family.</text>
</comment>
<dbReference type="HAMAP" id="MF_01872">
    <property type="entry name" value="tRNA_methyltr_YfiC"/>
    <property type="match status" value="1"/>
</dbReference>
<dbReference type="PROSITE" id="PS00092">
    <property type="entry name" value="N6_MTASE"/>
    <property type="match status" value="1"/>
</dbReference>
<dbReference type="CDD" id="cd02440">
    <property type="entry name" value="AdoMet_MTases"/>
    <property type="match status" value="1"/>
</dbReference>
<evidence type="ECO:0000256" key="2">
    <source>
        <dbReference type="ARBA" id="ARBA00022603"/>
    </source>
</evidence>
<evidence type="ECO:0000313" key="8">
    <source>
        <dbReference type="EMBL" id="AYW92356.1"/>
    </source>
</evidence>
<evidence type="ECO:0000256" key="3">
    <source>
        <dbReference type="ARBA" id="ARBA00022679"/>
    </source>
</evidence>
<keyword evidence="3 6" id="KW-0808">Transferase</keyword>
<keyword evidence="1 6" id="KW-0963">Cytoplasm</keyword>
<dbReference type="EC" id="2.1.1.223" evidence="6"/>
<dbReference type="Pfam" id="PF05175">
    <property type="entry name" value="MTS"/>
    <property type="match status" value="1"/>
</dbReference>
<proteinExistence type="inferred from homology"/>
<evidence type="ECO:0000256" key="5">
    <source>
        <dbReference type="ARBA" id="ARBA00022694"/>
    </source>
</evidence>
<accession>A0ABM7AJB8</accession>
<evidence type="ECO:0000256" key="4">
    <source>
        <dbReference type="ARBA" id="ARBA00022691"/>
    </source>
</evidence>
<dbReference type="InterPro" id="IPR050210">
    <property type="entry name" value="tRNA_Adenine-N(6)_MTase"/>
</dbReference>
<comment type="function">
    <text evidence="6">Specifically methylates the adenine in position 37 of tRNA(1)(Val) (anticodon cmo5UAC).</text>
</comment>
<comment type="subcellular location">
    <subcellularLocation>
        <location evidence="6">Cytoplasm</location>
    </subcellularLocation>
</comment>
<protein>
    <recommendedName>
        <fullName evidence="6">tRNA1(Val) (adenine(37)-N6)-methyltransferase</fullName>
        <ecNumber evidence="6">2.1.1.223</ecNumber>
    </recommendedName>
    <alternativeName>
        <fullName evidence="6">tRNA m6A37 methyltransferase</fullName>
    </alternativeName>
</protein>
<dbReference type="Proteomes" id="UP000268669">
    <property type="component" value="Chromosome"/>
</dbReference>
<dbReference type="PANTHER" id="PTHR47739">
    <property type="entry name" value="TRNA1(VAL) (ADENINE(37)-N6)-METHYLTRANSFERASE"/>
    <property type="match status" value="1"/>
</dbReference>
<evidence type="ECO:0000256" key="6">
    <source>
        <dbReference type="HAMAP-Rule" id="MF_01872"/>
    </source>
</evidence>
<evidence type="ECO:0000259" key="7">
    <source>
        <dbReference type="Pfam" id="PF05175"/>
    </source>
</evidence>
<evidence type="ECO:0000256" key="1">
    <source>
        <dbReference type="ARBA" id="ARBA00022490"/>
    </source>
</evidence>
<dbReference type="PRINTS" id="PR00507">
    <property type="entry name" value="N12N6MTFRASE"/>
</dbReference>
<dbReference type="InterPro" id="IPR022882">
    <property type="entry name" value="tRNA_adenine-N6_MeTrfase"/>
</dbReference>
<keyword evidence="2 6" id="KW-0489">Methyltransferase</keyword>
<dbReference type="SUPFAM" id="SSF53335">
    <property type="entry name" value="S-adenosyl-L-methionine-dependent methyltransferases"/>
    <property type="match status" value="1"/>
</dbReference>
<organism evidence="8 9">
    <name type="scientific">Yersinia pseudotuberculosis</name>
    <dbReference type="NCBI Taxonomy" id="633"/>
    <lineage>
        <taxon>Bacteria</taxon>
        <taxon>Pseudomonadati</taxon>
        <taxon>Pseudomonadota</taxon>
        <taxon>Gammaproteobacteria</taxon>
        <taxon>Enterobacterales</taxon>
        <taxon>Yersiniaceae</taxon>
        <taxon>Yersinia</taxon>
    </lineage>
</organism>
<dbReference type="PANTHER" id="PTHR47739:SF1">
    <property type="entry name" value="TRNA1(VAL) (ADENINE(37)-N6)-METHYLTRANSFERASE"/>
    <property type="match status" value="1"/>
</dbReference>
<dbReference type="InterPro" id="IPR007848">
    <property type="entry name" value="Small_mtfrase_dom"/>
</dbReference>
<dbReference type="NCBIfam" id="NF047853">
    <property type="entry name" value="tRm6a37MtseTrmN"/>
    <property type="match status" value="1"/>
</dbReference>
<comment type="catalytic activity">
    <reaction evidence="6">
        <text>adenosine(37) in tRNA1(Val) + S-adenosyl-L-methionine = N(6)-methyladenosine(37) in tRNA1(Val) + S-adenosyl-L-homocysteine + H(+)</text>
        <dbReference type="Rhea" id="RHEA:43160"/>
        <dbReference type="Rhea" id="RHEA-COMP:10369"/>
        <dbReference type="Rhea" id="RHEA-COMP:10370"/>
        <dbReference type="ChEBI" id="CHEBI:15378"/>
        <dbReference type="ChEBI" id="CHEBI:57856"/>
        <dbReference type="ChEBI" id="CHEBI:59789"/>
        <dbReference type="ChEBI" id="CHEBI:74411"/>
        <dbReference type="ChEBI" id="CHEBI:74449"/>
        <dbReference type="EC" id="2.1.1.223"/>
    </reaction>
</comment>
<evidence type="ECO:0000313" key="9">
    <source>
        <dbReference type="Proteomes" id="UP000268669"/>
    </source>
</evidence>
<name>A0ABM7AJB8_YERPU</name>
<reference evidence="8" key="1">
    <citation type="submission" date="2018-11" db="EMBL/GenBank/DDBJ databases">
        <title>FDA dAtabase for Regulatory Grade micrObial Sequences (FDA-ARGOS): Supporting development and validation of Infectious Disease Dx tests.</title>
        <authorList>
            <person name="Bliska J."/>
            <person name="Cleland M.-M."/>
            <person name="Tallon L."/>
            <person name="Sadzewicz L."/>
            <person name="Zhao X."/>
            <person name="Vavikolanu K."/>
            <person name="Mehta A."/>
            <person name="Aluvathingal J."/>
            <person name="Nadendla S."/>
            <person name="Yan Y."/>
            <person name="Sichtig H."/>
        </authorList>
    </citation>
    <scope>NUCLEOTIDE SEQUENCE [LARGE SCALE GENOMIC DNA]</scope>
    <source>
        <strain evidence="8">FDAARGOS_581</strain>
    </source>
</reference>
<keyword evidence="4 6" id="KW-0949">S-adenosyl-L-methionine</keyword>
<keyword evidence="9" id="KW-1185">Reference proteome</keyword>